<proteinExistence type="inferred from homology"/>
<keyword evidence="9" id="KW-1185">Reference proteome</keyword>
<dbReference type="PIRSF" id="PIRSF002889">
    <property type="entry name" value="Rod_FlgB"/>
    <property type="match status" value="1"/>
</dbReference>
<comment type="similarity">
    <text evidence="2 6">Belongs to the flagella basal body rod proteins family.</text>
</comment>
<evidence type="ECO:0000256" key="2">
    <source>
        <dbReference type="ARBA" id="ARBA00009677"/>
    </source>
</evidence>
<dbReference type="InterPro" id="IPR006300">
    <property type="entry name" value="FlgB"/>
</dbReference>
<evidence type="ECO:0000256" key="6">
    <source>
        <dbReference type="PIRNR" id="PIRNR002889"/>
    </source>
</evidence>
<comment type="function">
    <text evidence="5 6">Structural component of flagellum, the bacterial motility apparatus. Part of the rod structure of flagellar basal body.</text>
</comment>
<organism evidence="8 9">
    <name type="scientific">Rhodocista pekingensis</name>
    <dbReference type="NCBI Taxonomy" id="201185"/>
    <lineage>
        <taxon>Bacteria</taxon>
        <taxon>Pseudomonadati</taxon>
        <taxon>Pseudomonadota</taxon>
        <taxon>Alphaproteobacteria</taxon>
        <taxon>Rhodospirillales</taxon>
        <taxon>Azospirillaceae</taxon>
        <taxon>Rhodocista</taxon>
    </lineage>
</organism>
<evidence type="ECO:0000256" key="1">
    <source>
        <dbReference type="ARBA" id="ARBA00004117"/>
    </source>
</evidence>
<dbReference type="EMBL" id="JBHTCM010000004">
    <property type="protein sequence ID" value="MFC7331817.1"/>
    <property type="molecule type" value="Genomic_DNA"/>
</dbReference>
<gene>
    <name evidence="8" type="primary">flgB</name>
    <name evidence="8" type="ORF">ACFQPS_01450</name>
</gene>
<name>A0ABW2KRQ5_9PROT</name>
<evidence type="ECO:0000256" key="3">
    <source>
        <dbReference type="ARBA" id="ARBA00014376"/>
    </source>
</evidence>
<evidence type="ECO:0000256" key="5">
    <source>
        <dbReference type="ARBA" id="ARBA00024934"/>
    </source>
</evidence>
<reference evidence="9" key="1">
    <citation type="journal article" date="2019" name="Int. J. Syst. Evol. Microbiol.">
        <title>The Global Catalogue of Microorganisms (GCM) 10K type strain sequencing project: providing services to taxonomists for standard genome sequencing and annotation.</title>
        <authorList>
            <consortium name="The Broad Institute Genomics Platform"/>
            <consortium name="The Broad Institute Genome Sequencing Center for Infectious Disease"/>
            <person name="Wu L."/>
            <person name="Ma J."/>
        </authorList>
    </citation>
    <scope>NUCLEOTIDE SEQUENCE [LARGE SCALE GENOMIC DNA]</scope>
    <source>
        <strain evidence="9">CGMCC 1.16275</strain>
    </source>
</reference>
<evidence type="ECO:0000313" key="8">
    <source>
        <dbReference type="EMBL" id="MFC7331817.1"/>
    </source>
</evidence>
<feature type="region of interest" description="Disordered" evidence="7">
    <location>
        <begin position="57"/>
        <end position="89"/>
    </location>
</feature>
<protein>
    <recommendedName>
        <fullName evidence="3 6">Flagellar basal body rod protein FlgB</fullName>
    </recommendedName>
</protein>
<keyword evidence="8" id="KW-0966">Cell projection</keyword>
<comment type="caution">
    <text evidence="8">The sequence shown here is derived from an EMBL/GenBank/DDBJ whole genome shotgun (WGS) entry which is preliminary data.</text>
</comment>
<evidence type="ECO:0000313" key="9">
    <source>
        <dbReference type="Proteomes" id="UP001596456"/>
    </source>
</evidence>
<keyword evidence="4 6" id="KW-0975">Bacterial flagellum</keyword>
<keyword evidence="8" id="KW-0282">Flagellum</keyword>
<dbReference type="Proteomes" id="UP001596456">
    <property type="component" value="Unassembled WGS sequence"/>
</dbReference>
<accession>A0ABW2KRQ5</accession>
<dbReference type="NCBIfam" id="TIGR01396">
    <property type="entry name" value="FlgB"/>
    <property type="match status" value="1"/>
</dbReference>
<sequence length="135" mass="15266">MDLNKIGLFKLISEKMAWHSQRQGVLAQNVANSDTPDYKPQDLVAFDFRKELRESGRMEIARTNPMHMAGTLPRDRPFKDGRQRGTYETAPDGNAVVLEEQMTKLGQNAIEFQGITNIYRKQIAMLKTALGRGGQ</sequence>
<keyword evidence="8" id="KW-0969">Cilium</keyword>
<feature type="compositionally biased region" description="Basic and acidic residues" evidence="7">
    <location>
        <begin position="73"/>
        <end position="85"/>
    </location>
</feature>
<comment type="subcellular location">
    <subcellularLocation>
        <location evidence="1 6">Bacterial flagellum basal body</location>
    </subcellularLocation>
</comment>
<comment type="subunit">
    <text evidence="6">The basal body constitutes a major portion of the flagellar organelle and consists of a number of rings mounted on a central rod.</text>
</comment>
<evidence type="ECO:0000256" key="7">
    <source>
        <dbReference type="SAM" id="MobiDB-lite"/>
    </source>
</evidence>
<evidence type="ECO:0000256" key="4">
    <source>
        <dbReference type="ARBA" id="ARBA00023143"/>
    </source>
</evidence>
<dbReference type="RefSeq" id="WP_377355827.1">
    <property type="nucleotide sequence ID" value="NZ_JBHTCM010000004.1"/>
</dbReference>